<comment type="caution">
    <text evidence="2">The sequence shown here is derived from an EMBL/GenBank/DDBJ whole genome shotgun (WGS) entry which is preliminary data.</text>
</comment>
<gene>
    <name evidence="2" type="ORF">OO013_05680</name>
</gene>
<dbReference type="RefSeq" id="WP_266055723.1">
    <property type="nucleotide sequence ID" value="NZ_JAPFQN010000003.1"/>
</dbReference>
<organism evidence="2 3">
    <name type="scientific">Mangrovivirga halotolerans</name>
    <dbReference type="NCBI Taxonomy" id="2993936"/>
    <lineage>
        <taxon>Bacteria</taxon>
        <taxon>Pseudomonadati</taxon>
        <taxon>Bacteroidota</taxon>
        <taxon>Cytophagia</taxon>
        <taxon>Cytophagales</taxon>
        <taxon>Mangrovivirgaceae</taxon>
        <taxon>Mangrovivirga</taxon>
    </lineage>
</organism>
<feature type="chain" id="PRO_5045606160" evidence="1">
    <location>
        <begin position="22"/>
        <end position="157"/>
    </location>
</feature>
<proteinExistence type="predicted"/>
<name>A0ABT3RNF8_9BACT</name>
<reference evidence="2 3" key="1">
    <citation type="submission" date="2022-11" db="EMBL/GenBank/DDBJ databases">
        <title>The characterization of three novel Bacteroidetes species and genomic analysis of their roles in tidal elemental geochemical cycles.</title>
        <authorList>
            <person name="Ma K."/>
        </authorList>
    </citation>
    <scope>NUCLEOTIDE SEQUENCE [LARGE SCALE GENOMIC DNA]</scope>
    <source>
        <strain evidence="2 3">M17</strain>
    </source>
</reference>
<dbReference type="Proteomes" id="UP001209885">
    <property type="component" value="Unassembled WGS sequence"/>
</dbReference>
<evidence type="ECO:0000256" key="1">
    <source>
        <dbReference type="SAM" id="SignalP"/>
    </source>
</evidence>
<protein>
    <submittedName>
        <fullName evidence="2">Nuclear transport factor 2 family protein</fullName>
    </submittedName>
</protein>
<evidence type="ECO:0000313" key="2">
    <source>
        <dbReference type="EMBL" id="MCX2743345.1"/>
    </source>
</evidence>
<dbReference type="SUPFAM" id="SSF54427">
    <property type="entry name" value="NTF2-like"/>
    <property type="match status" value="1"/>
</dbReference>
<feature type="signal peptide" evidence="1">
    <location>
        <begin position="1"/>
        <end position="21"/>
    </location>
</feature>
<keyword evidence="3" id="KW-1185">Reference proteome</keyword>
<accession>A0ABT3RNF8</accession>
<evidence type="ECO:0000313" key="3">
    <source>
        <dbReference type="Proteomes" id="UP001209885"/>
    </source>
</evidence>
<keyword evidence="1" id="KW-0732">Signal</keyword>
<dbReference type="Gene3D" id="3.10.450.50">
    <property type="match status" value="1"/>
</dbReference>
<dbReference type="InterPro" id="IPR032710">
    <property type="entry name" value="NTF2-like_dom_sf"/>
</dbReference>
<sequence>MKKICLFLLLIVAIFSGYSQDSETSDEQQIKNVINLFFKSLETRDTVLMKQTTMVEAQIWRRRNYKQPVEVDMRFSKDDLPLMPTDPKITEIPTRVDVLAGEGIAVAYAPYNLWEDGEFSHCGIDVFTLFEINGHWKIVSTAYTVERENCDESTGEN</sequence>
<dbReference type="EMBL" id="JAPFQN010000003">
    <property type="protein sequence ID" value="MCX2743345.1"/>
    <property type="molecule type" value="Genomic_DNA"/>
</dbReference>